<feature type="transmembrane region" description="Helical" evidence="8">
    <location>
        <begin position="256"/>
        <end position="277"/>
    </location>
</feature>
<feature type="domain" description="Amino acid permease/ SLC12A" evidence="9">
    <location>
        <begin position="74"/>
        <end position="477"/>
    </location>
</feature>
<feature type="transmembrane region" description="Helical" evidence="8">
    <location>
        <begin position="329"/>
        <end position="350"/>
    </location>
</feature>
<name>A0ABY6F1V9_9GAMM</name>
<dbReference type="PANTHER" id="PTHR43495">
    <property type="entry name" value="GABA PERMEASE"/>
    <property type="match status" value="1"/>
</dbReference>
<keyword evidence="6 8" id="KW-1133">Transmembrane helix</keyword>
<dbReference type="PIRSF" id="PIRSF006060">
    <property type="entry name" value="AA_transporter"/>
    <property type="match status" value="1"/>
</dbReference>
<feature type="transmembrane region" description="Helical" evidence="8">
    <location>
        <begin position="180"/>
        <end position="201"/>
    </location>
</feature>
<dbReference type="Gene3D" id="1.20.1740.10">
    <property type="entry name" value="Amino acid/polyamine transporter I"/>
    <property type="match status" value="1"/>
</dbReference>
<dbReference type="RefSeq" id="WP_263075553.1">
    <property type="nucleotide sequence ID" value="NZ_CP089977.1"/>
</dbReference>
<feature type="transmembrane region" description="Helical" evidence="8">
    <location>
        <begin position="104"/>
        <end position="126"/>
    </location>
</feature>
<feature type="transmembrane region" description="Helical" evidence="8">
    <location>
        <begin position="74"/>
        <end position="92"/>
    </location>
</feature>
<keyword evidence="3" id="KW-1003">Cell membrane</keyword>
<feature type="transmembrane region" description="Helical" evidence="8">
    <location>
        <begin position="463"/>
        <end position="480"/>
    </location>
</feature>
<accession>A0ABY6F1V9</accession>
<feature type="transmembrane region" description="Helical" evidence="8">
    <location>
        <begin position="146"/>
        <end position="168"/>
    </location>
</feature>
<evidence type="ECO:0000256" key="6">
    <source>
        <dbReference type="ARBA" id="ARBA00022989"/>
    </source>
</evidence>
<keyword evidence="11" id="KW-1185">Reference proteome</keyword>
<evidence type="ECO:0000259" key="9">
    <source>
        <dbReference type="Pfam" id="PF00324"/>
    </source>
</evidence>
<keyword evidence="5" id="KW-0029">Amino-acid transport</keyword>
<feature type="transmembrane region" description="Helical" evidence="8">
    <location>
        <begin position="417"/>
        <end position="443"/>
    </location>
</feature>
<keyword evidence="4 8" id="KW-0812">Transmembrane</keyword>
<evidence type="ECO:0000313" key="10">
    <source>
        <dbReference type="EMBL" id="UXZ04074.1"/>
    </source>
</evidence>
<evidence type="ECO:0000256" key="8">
    <source>
        <dbReference type="SAM" id="Phobius"/>
    </source>
</evidence>
<feature type="transmembrane region" description="Helical" evidence="8">
    <location>
        <begin position="213"/>
        <end position="236"/>
    </location>
</feature>
<feature type="transmembrane region" description="Helical" evidence="8">
    <location>
        <begin position="298"/>
        <end position="317"/>
    </location>
</feature>
<protein>
    <submittedName>
        <fullName evidence="10">Amino acid permease</fullName>
    </submittedName>
</protein>
<evidence type="ECO:0000256" key="4">
    <source>
        <dbReference type="ARBA" id="ARBA00022692"/>
    </source>
</evidence>
<keyword evidence="2" id="KW-0813">Transport</keyword>
<gene>
    <name evidence="10" type="ORF">LU297_05490</name>
</gene>
<feature type="transmembrane region" description="Helical" evidence="8">
    <location>
        <begin position="486"/>
        <end position="507"/>
    </location>
</feature>
<evidence type="ECO:0000256" key="1">
    <source>
        <dbReference type="ARBA" id="ARBA00004651"/>
    </source>
</evidence>
<comment type="subcellular location">
    <subcellularLocation>
        <location evidence="1">Cell membrane</location>
        <topology evidence="1">Multi-pass membrane protein</topology>
    </subcellularLocation>
</comment>
<evidence type="ECO:0000256" key="5">
    <source>
        <dbReference type="ARBA" id="ARBA00022970"/>
    </source>
</evidence>
<evidence type="ECO:0000256" key="2">
    <source>
        <dbReference type="ARBA" id="ARBA00022448"/>
    </source>
</evidence>
<dbReference type="Proteomes" id="UP001063782">
    <property type="component" value="Chromosome"/>
</dbReference>
<keyword evidence="7 8" id="KW-0472">Membrane</keyword>
<evidence type="ECO:0000256" key="7">
    <source>
        <dbReference type="ARBA" id="ARBA00023136"/>
    </source>
</evidence>
<dbReference type="InterPro" id="IPR004841">
    <property type="entry name" value="AA-permease/SLC12A_dom"/>
</dbReference>
<proteinExistence type="predicted"/>
<feature type="transmembrane region" description="Helical" evidence="8">
    <location>
        <begin position="389"/>
        <end position="411"/>
    </location>
</feature>
<sequence length="513" mass="56681">MHPTPHSRFINQKIRQSIQTFPKFWNWRFFIAKNDQKIKQGSAKMSANRFKAPILTNDKPATNRQMNRQLHARHLQLLSIGGVIGAGFFLGAGRTISLAGTSVLIVYALVGLFVFLVMRAMGELLLSDLNFRSFIDVIDRYLGRGASFVVGWSYWLCWLIIAIANTVAMTGYMQFWYPDIALWLPATLNIALIVFVNLLSVKWFGEVESYLTLIKVITMFIIIGAGLFLLITGAKVGEYRADIGNLFNPQNFMPQGLAGFFAAFQLAVQANAGAELVGTASSETNNPKENLPKAINQIPLRVAIFFVGSLAVILAIIPLTDIQVGISPFVQLFGLLGFGAVAGVINFVALSAGVSSANSGLYSASRMVYGLSKQGNAPKVFEKLNKKGVPVYGVLYSALYLALCFILLYGADNVVQAFVLISTVSSVCFILIWAVILLAYLRYRKTAPHLHQTSSYKMPYGKALSYLTLVFFVWVLYLFSQNPDTVKGLAFVPVWVLGLWGVYMGWIKHQSIS</sequence>
<dbReference type="Pfam" id="PF00324">
    <property type="entry name" value="AA_permease"/>
    <property type="match status" value="1"/>
</dbReference>
<evidence type="ECO:0000313" key="11">
    <source>
        <dbReference type="Proteomes" id="UP001063782"/>
    </source>
</evidence>
<evidence type="ECO:0000256" key="3">
    <source>
        <dbReference type="ARBA" id="ARBA00022475"/>
    </source>
</evidence>
<dbReference type="PANTHER" id="PTHR43495:SF2">
    <property type="entry name" value="D-SERINE_D-ALANINE_GLYCINE TRANSPORTER"/>
    <property type="match status" value="1"/>
</dbReference>
<organism evidence="10 11">
    <name type="scientific">Moraxella nasicaprae</name>
    <dbReference type="NCBI Taxonomy" id="2904122"/>
    <lineage>
        <taxon>Bacteria</taxon>
        <taxon>Pseudomonadati</taxon>
        <taxon>Pseudomonadota</taxon>
        <taxon>Gammaproteobacteria</taxon>
        <taxon>Moraxellales</taxon>
        <taxon>Moraxellaceae</taxon>
        <taxon>Moraxella</taxon>
    </lineage>
</organism>
<reference evidence="10" key="1">
    <citation type="submission" date="2021-12" db="EMBL/GenBank/DDBJ databases">
        <title>taxonomy of Moraxella sp. ZY201224.</title>
        <authorList>
            <person name="Li F."/>
        </authorList>
    </citation>
    <scope>NUCLEOTIDE SEQUENCE</scope>
    <source>
        <strain evidence="10">ZY201224</strain>
    </source>
</reference>
<dbReference type="EMBL" id="CP089977">
    <property type="protein sequence ID" value="UXZ04074.1"/>
    <property type="molecule type" value="Genomic_DNA"/>
</dbReference>